<dbReference type="GO" id="GO:0019867">
    <property type="term" value="C:outer membrane"/>
    <property type="evidence" value="ECO:0007669"/>
    <property type="project" value="InterPro"/>
</dbReference>
<feature type="chain" id="PRO_5013336634" evidence="3">
    <location>
        <begin position="22"/>
        <end position="394"/>
    </location>
</feature>
<accession>A0A1M5VRM5</accession>
<evidence type="ECO:0000313" key="6">
    <source>
        <dbReference type="Proteomes" id="UP000184268"/>
    </source>
</evidence>
<feature type="signal peptide" evidence="3">
    <location>
        <begin position="1"/>
        <end position="21"/>
    </location>
</feature>
<comment type="subcellular location">
    <subcellularLocation>
        <location evidence="1">Membrane</location>
    </subcellularLocation>
</comment>
<dbReference type="AlphaFoldDB" id="A0A1M5VRM5"/>
<keyword evidence="3" id="KW-0732">Signal</keyword>
<keyword evidence="6" id="KW-1185">Reference proteome</keyword>
<dbReference type="Proteomes" id="UP000184268">
    <property type="component" value="Unassembled WGS sequence"/>
</dbReference>
<evidence type="ECO:0000313" key="5">
    <source>
        <dbReference type="EMBL" id="SHH77905.1"/>
    </source>
</evidence>
<evidence type="ECO:0000256" key="1">
    <source>
        <dbReference type="ARBA" id="ARBA00004370"/>
    </source>
</evidence>
<name>A0A1M5VRM5_9GAMM</name>
<evidence type="ECO:0000256" key="3">
    <source>
        <dbReference type="SAM" id="SignalP"/>
    </source>
</evidence>
<dbReference type="STRING" id="299255.SAMN02745129_2943"/>
<feature type="domain" description="Bacterial surface antigen (D15)" evidence="4">
    <location>
        <begin position="157"/>
        <end position="390"/>
    </location>
</feature>
<protein>
    <submittedName>
        <fullName evidence="5">Surface antigen</fullName>
    </submittedName>
</protein>
<dbReference type="Gene3D" id="2.40.160.50">
    <property type="entry name" value="membrane protein fhac: a member of the omp85/tpsb transporter family"/>
    <property type="match status" value="1"/>
</dbReference>
<proteinExistence type="predicted"/>
<keyword evidence="2" id="KW-0472">Membrane</keyword>
<evidence type="ECO:0000256" key="2">
    <source>
        <dbReference type="ARBA" id="ARBA00023136"/>
    </source>
</evidence>
<organism evidence="5 6">
    <name type="scientific">Ferrimonas marina</name>
    <dbReference type="NCBI Taxonomy" id="299255"/>
    <lineage>
        <taxon>Bacteria</taxon>
        <taxon>Pseudomonadati</taxon>
        <taxon>Pseudomonadota</taxon>
        <taxon>Gammaproteobacteria</taxon>
        <taxon>Alteromonadales</taxon>
        <taxon>Ferrimonadaceae</taxon>
        <taxon>Ferrimonas</taxon>
    </lineage>
</organism>
<reference evidence="5 6" key="1">
    <citation type="submission" date="2016-11" db="EMBL/GenBank/DDBJ databases">
        <authorList>
            <person name="Jaros S."/>
            <person name="Januszkiewicz K."/>
            <person name="Wedrychowicz H."/>
        </authorList>
    </citation>
    <scope>NUCLEOTIDE SEQUENCE [LARGE SCALE GENOMIC DNA]</scope>
    <source>
        <strain evidence="5 6">DSM 16917</strain>
    </source>
</reference>
<dbReference type="Pfam" id="PF01103">
    <property type="entry name" value="Omp85"/>
    <property type="match status" value="1"/>
</dbReference>
<dbReference type="EMBL" id="FQXG01000004">
    <property type="protein sequence ID" value="SHH77905.1"/>
    <property type="molecule type" value="Genomic_DNA"/>
</dbReference>
<evidence type="ECO:0000259" key="4">
    <source>
        <dbReference type="Pfam" id="PF01103"/>
    </source>
</evidence>
<sequence>MRLDMLRSLLLLAWLPGLALAEARSEPQPESQAESSGWFDRVSNRMNQLLEDLGADGDFDPDKGIDWSVLPGPFYTPEMEFGIGVSAVGLYMPDQQDSVSQVSSFTINGFASVNGALGAEIISQTFLNEDSLRLFANLEMVDAPEVFYGAGLSNGRDDGNKIDFDRRGLRFKPQVLKQVWPATFVGVGLDFGRNEARSLSSEPVPLSRGAEFPDTSTTGAVTLHLVHDSRDFILNASEGRLLQADVAFYEGALGSDTEFQKINLEYSDYQRMGPGILAWQWLAELNHGEVPWDQLAMLGGGKRLRGYEAGRYRDRQMTLAQVEYRHHLRGRHGMVYWGGAGTLSDSVSELGQGKWLHTVGTGYRFEVKRNVNLRLDMAFGNGESGFYFAVNEVF</sequence>
<dbReference type="InterPro" id="IPR000184">
    <property type="entry name" value="Bac_surfAg_D15"/>
</dbReference>
<gene>
    <name evidence="5" type="ORF">SAMN02745129_2943</name>
</gene>